<dbReference type="RefSeq" id="WP_131748690.1">
    <property type="nucleotide sequence ID" value="NZ_CAACYI010000001.1"/>
</dbReference>
<protein>
    <submittedName>
        <fullName evidence="4">Chromosome segregation protein</fullName>
    </submittedName>
</protein>
<sequence>MKIKKLELWSFGKFHQKSLDLEEGLNVIYGPNESGKSTIHQFILGVFYGFNKYWTKSHSYRQEQDLYTPWHGRQYAGAIEFEDGGVVYRAERDFSKKQEDLKLFNLTENSRVDHVDFYRGSRTPNMGDYFLEMNEKLFREVYFIPQLALEQKDIESNDLLNFFYQVNYQQSNSQLAAFQRALQEKIDSYGTEGQSRSILGSKIKELQDLEDLEGQLKIGLYKNYGKRDDFEKLRDREKIVGEEMKHLEEVLRLLENQEAPKEEEESREVKAAYLEKRARAENYQAQLTLIRQSEESYREKDRTLVKGIGLLKGLPLVFALAFLGLLLRSGGLSKKILMFVGVFLVFLGLGSYLLGRFLQGKLEKYYGLSYFQIKQDLAENPLDRNKKLGELRRAYSRCLEEMEALENKYPYLIEENSLEMENSKLKEVARINRQLRDRMEERTRILGEIKDYEHIFRQEETKIARLQETVERRQRLEEDLVKIRQDIGALEKIQKNLQDLLSRRQRVDQDKVFQKASTYLKHLTQGRYVRIQGLAEKVEVQMKDGPTIPYKYLSQGSKDQVFLATRLAMADCLNTGMFIALDDSFNHFDQDRLTRAWDLLADLSQRHQIIYFTSRREEIPNLPCHKIYLGGVNE</sequence>
<reference evidence="4 5" key="1">
    <citation type="submission" date="2019-02" db="EMBL/GenBank/DDBJ databases">
        <authorList>
            <consortium name="Pathogen Informatics"/>
        </authorList>
    </citation>
    <scope>NUCLEOTIDE SEQUENCE [LARGE SCALE GENOMIC DNA]</scope>
    <source>
        <strain evidence="4 5">3012STDY7089603</strain>
    </source>
</reference>
<evidence type="ECO:0000313" key="5">
    <source>
        <dbReference type="Proteomes" id="UP000377798"/>
    </source>
</evidence>
<dbReference type="SUPFAM" id="SSF52540">
    <property type="entry name" value="P-loop containing nucleoside triphosphate hydrolases"/>
    <property type="match status" value="1"/>
</dbReference>
<accession>A0A8H2QRS6</accession>
<dbReference type="Gene3D" id="3.40.50.300">
    <property type="entry name" value="P-loop containing nucleotide triphosphate hydrolases"/>
    <property type="match status" value="2"/>
</dbReference>
<evidence type="ECO:0000259" key="3">
    <source>
        <dbReference type="Pfam" id="PF13514"/>
    </source>
</evidence>
<dbReference type="InterPro" id="IPR038734">
    <property type="entry name" value="YhaN_AAA"/>
</dbReference>
<gene>
    <name evidence="4" type="ORF">NCTC13150_00683</name>
</gene>
<dbReference type="AlphaFoldDB" id="A0A8H2QRS6"/>
<dbReference type="InterPro" id="IPR027417">
    <property type="entry name" value="P-loop_NTPase"/>
</dbReference>
<feature type="transmembrane region" description="Helical" evidence="2">
    <location>
        <begin position="336"/>
        <end position="355"/>
    </location>
</feature>
<evidence type="ECO:0000313" key="4">
    <source>
        <dbReference type="EMBL" id="VFB16166.1"/>
    </source>
</evidence>
<organism evidence="4 5">
    <name type="scientific">Urinicoccus massiliensis</name>
    <dbReference type="NCBI Taxonomy" id="1723382"/>
    <lineage>
        <taxon>Bacteria</taxon>
        <taxon>Bacillati</taxon>
        <taxon>Bacillota</taxon>
        <taxon>Tissierellia</taxon>
        <taxon>Tissierellales</taxon>
        <taxon>Peptoniphilaceae</taxon>
        <taxon>Urinicoccus</taxon>
    </lineage>
</organism>
<proteinExistence type="predicted"/>
<dbReference type="PANTHER" id="PTHR41259:SF1">
    <property type="entry name" value="DOUBLE-STRAND BREAK REPAIR RAD50 ATPASE, PUTATIVE-RELATED"/>
    <property type="match status" value="1"/>
</dbReference>
<dbReference type="PANTHER" id="PTHR41259">
    <property type="entry name" value="DOUBLE-STRAND BREAK REPAIR RAD50 ATPASE, PUTATIVE-RELATED"/>
    <property type="match status" value="1"/>
</dbReference>
<keyword evidence="2" id="KW-0812">Transmembrane</keyword>
<feature type="transmembrane region" description="Helical" evidence="2">
    <location>
        <begin position="308"/>
        <end position="330"/>
    </location>
</feature>
<dbReference type="EMBL" id="CAACYI010000001">
    <property type="protein sequence ID" value="VFB16166.1"/>
    <property type="molecule type" value="Genomic_DNA"/>
</dbReference>
<comment type="caution">
    <text evidence="4">The sequence shown here is derived from an EMBL/GenBank/DDBJ whole genome shotgun (WGS) entry which is preliminary data.</text>
</comment>
<keyword evidence="2" id="KW-1133">Transmembrane helix</keyword>
<evidence type="ECO:0000256" key="2">
    <source>
        <dbReference type="SAM" id="Phobius"/>
    </source>
</evidence>
<keyword evidence="5" id="KW-1185">Reference proteome</keyword>
<keyword evidence="1" id="KW-0175">Coiled coil</keyword>
<dbReference type="Proteomes" id="UP000377798">
    <property type="component" value="Unassembled WGS sequence"/>
</dbReference>
<dbReference type="Pfam" id="PF13514">
    <property type="entry name" value="AAA_27"/>
    <property type="match status" value="1"/>
</dbReference>
<feature type="coiled-coil region" evidence="1">
    <location>
        <begin position="388"/>
        <end position="510"/>
    </location>
</feature>
<evidence type="ECO:0000256" key="1">
    <source>
        <dbReference type="SAM" id="Coils"/>
    </source>
</evidence>
<name>A0A8H2QRS6_9FIRM</name>
<keyword evidence="2" id="KW-0472">Membrane</keyword>
<feature type="domain" description="YhaN AAA" evidence="3">
    <location>
        <begin position="1"/>
        <end position="60"/>
    </location>
</feature>